<dbReference type="Gene3D" id="3.30.40.10">
    <property type="entry name" value="Zinc/RING finger domain, C3HC4 (zinc finger)"/>
    <property type="match status" value="1"/>
</dbReference>
<dbReference type="InterPro" id="IPR001841">
    <property type="entry name" value="Znf_RING"/>
</dbReference>
<dbReference type="Gene3D" id="3.50.30.30">
    <property type="match status" value="1"/>
</dbReference>
<evidence type="ECO:0000256" key="1">
    <source>
        <dbReference type="ARBA" id="ARBA00004167"/>
    </source>
</evidence>
<dbReference type="SUPFAM" id="SSF57850">
    <property type="entry name" value="RING/U-box"/>
    <property type="match status" value="1"/>
</dbReference>
<dbReference type="SMART" id="SM00184">
    <property type="entry name" value="RING"/>
    <property type="match status" value="1"/>
</dbReference>
<dbReference type="AlphaFoldDB" id="V9KUT7"/>
<proteinExistence type="evidence at transcript level"/>
<evidence type="ECO:0000256" key="7">
    <source>
        <dbReference type="ARBA" id="ARBA00023136"/>
    </source>
</evidence>
<keyword evidence="5" id="KW-0862">Zinc</keyword>
<feature type="region of interest" description="Disordered" evidence="9">
    <location>
        <begin position="409"/>
        <end position="474"/>
    </location>
</feature>
<evidence type="ECO:0000256" key="10">
    <source>
        <dbReference type="SAM" id="Phobius"/>
    </source>
</evidence>
<evidence type="ECO:0000256" key="6">
    <source>
        <dbReference type="ARBA" id="ARBA00022989"/>
    </source>
</evidence>
<feature type="transmembrane region" description="Helical" evidence="10">
    <location>
        <begin position="264"/>
        <end position="287"/>
    </location>
</feature>
<feature type="domain" description="RING-type" evidence="11">
    <location>
        <begin position="337"/>
        <end position="378"/>
    </location>
</feature>
<evidence type="ECO:0000256" key="9">
    <source>
        <dbReference type="SAM" id="MobiDB-lite"/>
    </source>
</evidence>
<keyword evidence="3" id="KW-0479">Metal-binding</keyword>
<dbReference type="FunFam" id="3.30.40.10:FF:000009">
    <property type="entry name" value="E3 ubiquitin-protein ligase RNF130"/>
    <property type="match status" value="1"/>
</dbReference>
<comment type="subcellular location">
    <subcellularLocation>
        <location evidence="1">Membrane</location>
        <topology evidence="1">Single-pass membrane protein</topology>
    </subcellularLocation>
</comment>
<evidence type="ECO:0000256" key="8">
    <source>
        <dbReference type="PROSITE-ProRule" id="PRU00175"/>
    </source>
</evidence>
<dbReference type="GO" id="GO:0008270">
    <property type="term" value="F:zinc ion binding"/>
    <property type="evidence" value="ECO:0007669"/>
    <property type="project" value="UniProtKB-KW"/>
</dbReference>
<feature type="compositionally biased region" description="Basic residues" evidence="9">
    <location>
        <begin position="59"/>
        <end position="68"/>
    </location>
</feature>
<dbReference type="PANTHER" id="PTHR46539">
    <property type="entry name" value="E3 UBIQUITIN-PROTEIN LIGASE ATL42"/>
    <property type="match status" value="1"/>
</dbReference>
<evidence type="ECO:0000256" key="3">
    <source>
        <dbReference type="ARBA" id="ARBA00022723"/>
    </source>
</evidence>
<dbReference type="InterPro" id="IPR013083">
    <property type="entry name" value="Znf_RING/FYVE/PHD"/>
</dbReference>
<dbReference type="InterPro" id="IPR042712">
    <property type="entry name" value="RNF149_RING-H2"/>
</dbReference>
<keyword evidence="6 10" id="KW-1133">Transmembrane helix</keyword>
<evidence type="ECO:0000256" key="4">
    <source>
        <dbReference type="ARBA" id="ARBA00022771"/>
    </source>
</evidence>
<keyword evidence="7 10" id="KW-0472">Membrane</keyword>
<reference evidence="12" key="1">
    <citation type="journal article" date="2014" name="Nature">
        <title>Elephant shark genome provides unique insights into gnathostome evolution.</title>
        <authorList>
            <consortium name="International Elephant Shark Genome Sequencing Consortium"/>
            <person name="Venkatesh B."/>
            <person name="Lee A.P."/>
            <person name="Ravi V."/>
            <person name="Maurya A.K."/>
            <person name="Lian M.M."/>
            <person name="Swann J.B."/>
            <person name="Ohta Y."/>
            <person name="Flajnik M.F."/>
            <person name="Sutoh Y."/>
            <person name="Kasahara M."/>
            <person name="Hoon S."/>
            <person name="Gangu V."/>
            <person name="Roy S.W."/>
            <person name="Irimia M."/>
            <person name="Korzh V."/>
            <person name="Kondrychyn I."/>
            <person name="Lim Z.W."/>
            <person name="Tay B.H."/>
            <person name="Tohari S."/>
            <person name="Kong K.W."/>
            <person name="Ho S."/>
            <person name="Lorente-Galdos B."/>
            <person name="Quilez J."/>
            <person name="Marques-Bonet T."/>
            <person name="Raney B.J."/>
            <person name="Ingham P.W."/>
            <person name="Tay A."/>
            <person name="Hillier L.W."/>
            <person name="Minx P."/>
            <person name="Boehm T."/>
            <person name="Wilson R.K."/>
            <person name="Brenner S."/>
            <person name="Warren W.C."/>
        </authorList>
    </citation>
    <scope>NUCLEOTIDE SEQUENCE</scope>
    <source>
        <tissue evidence="12">Spleen</tissue>
    </source>
</reference>
<dbReference type="FunFam" id="3.50.30.30:FF:000003">
    <property type="entry name" value="E3 ubiquitin-protein ligase RNF128"/>
    <property type="match status" value="1"/>
</dbReference>
<dbReference type="PANTHER" id="PTHR46539:SF26">
    <property type="entry name" value="E3 UBIQUITIN-PROTEIN LIGASE RNF149"/>
    <property type="match status" value="1"/>
</dbReference>
<sequence>RVQRAAAQAVSQSDSVQGFGRVGLGLRAGPCGAAQHSAASLGFPHPFPSDGDGNEPRTPARKRRSTGRRLRESPESGRALLLLLLGLGSGLGSGPASVSGRTTEWYTAFVSTAYLEPVTNITLSANAESGRYGDSSPKDSVQGVLGIPRNNRDQLGCDPNTEYFIPRSGEPWIALVARGNCTFKEKILIAAQKMASAVVIYNFMGTGNATVTMNHIGTGNTVAIMIGNAKGMEILEVIRRGIPVIMSITVGTRHVQEWMSSQSVVFVIIAFITMMIISLAWLIFYYIQRFLYSGSQFSNQNKKNRNNRKEAKKAISKLQLHTVKCGDKEIDLDIDGCAVCIEVYRSRDVVRILPCKHVFHRICIDPWLLEHQTCPMCKLDVIKALGFLVDAHEDIEIVIPESAPVGIPVSNSSPSLHEDGGNEVSTFPESSTFESLQHDDRLEEDEAAALIENNPGSQPNDDSSGCPVACPDAR</sequence>
<feature type="compositionally biased region" description="Polar residues" evidence="9">
    <location>
        <begin position="454"/>
        <end position="463"/>
    </location>
</feature>
<dbReference type="CDD" id="cd02122">
    <property type="entry name" value="PA_GRAIL_like"/>
    <property type="match status" value="1"/>
</dbReference>
<dbReference type="SUPFAM" id="SSF52025">
    <property type="entry name" value="PA domain"/>
    <property type="match status" value="1"/>
</dbReference>
<evidence type="ECO:0000259" key="11">
    <source>
        <dbReference type="PROSITE" id="PS50089"/>
    </source>
</evidence>
<evidence type="ECO:0000313" key="12">
    <source>
        <dbReference type="EMBL" id="AFP02345.1"/>
    </source>
</evidence>
<name>V9KUT7_CALMI</name>
<dbReference type="InterPro" id="IPR046450">
    <property type="entry name" value="PA_dom_sf"/>
</dbReference>
<organism evidence="12">
    <name type="scientific">Callorhinchus milii</name>
    <name type="common">Ghost shark</name>
    <dbReference type="NCBI Taxonomy" id="7868"/>
    <lineage>
        <taxon>Eukaryota</taxon>
        <taxon>Metazoa</taxon>
        <taxon>Chordata</taxon>
        <taxon>Craniata</taxon>
        <taxon>Vertebrata</taxon>
        <taxon>Chondrichthyes</taxon>
        <taxon>Holocephali</taxon>
        <taxon>Chimaeriformes</taxon>
        <taxon>Callorhinchidae</taxon>
        <taxon>Callorhinchus</taxon>
    </lineage>
</organism>
<protein>
    <submittedName>
        <fullName evidence="12">E3 ubiquitin-protein ligase RNF149-like protein</fullName>
    </submittedName>
</protein>
<dbReference type="PROSITE" id="PS50089">
    <property type="entry name" value="ZF_RING_2"/>
    <property type="match status" value="1"/>
</dbReference>
<keyword evidence="4 8" id="KW-0863">Zinc-finger</keyword>
<feature type="region of interest" description="Disordered" evidence="9">
    <location>
        <begin position="35"/>
        <end position="74"/>
    </location>
</feature>
<dbReference type="InterPro" id="IPR003137">
    <property type="entry name" value="PA_domain"/>
</dbReference>
<dbReference type="Pfam" id="PF02225">
    <property type="entry name" value="PA"/>
    <property type="match status" value="1"/>
</dbReference>
<evidence type="ECO:0000256" key="5">
    <source>
        <dbReference type="ARBA" id="ARBA00022833"/>
    </source>
</evidence>
<dbReference type="EMBL" id="JW869827">
    <property type="protein sequence ID" value="AFP02345.1"/>
    <property type="molecule type" value="mRNA"/>
</dbReference>
<accession>V9KUT7</accession>
<feature type="compositionally biased region" description="Polar residues" evidence="9">
    <location>
        <begin position="423"/>
        <end position="435"/>
    </location>
</feature>
<dbReference type="Pfam" id="PF13639">
    <property type="entry name" value="zf-RING_2"/>
    <property type="match status" value="1"/>
</dbReference>
<dbReference type="CDD" id="cd16804">
    <property type="entry name" value="RING-H2_RNF149"/>
    <property type="match status" value="1"/>
</dbReference>
<evidence type="ECO:0000256" key="2">
    <source>
        <dbReference type="ARBA" id="ARBA00022692"/>
    </source>
</evidence>
<keyword evidence="2 10" id="KW-0812">Transmembrane</keyword>
<feature type="non-terminal residue" evidence="12">
    <location>
        <position position="1"/>
    </location>
</feature>
<dbReference type="GO" id="GO:0016020">
    <property type="term" value="C:membrane"/>
    <property type="evidence" value="ECO:0007669"/>
    <property type="project" value="UniProtKB-SubCell"/>
</dbReference>